<comment type="subcellular location">
    <subcellularLocation>
        <location evidence="1">Cell membrane</location>
        <topology evidence="1">Multi-pass membrane protein</topology>
    </subcellularLocation>
</comment>
<evidence type="ECO:0000256" key="5">
    <source>
        <dbReference type="SAM" id="Phobius"/>
    </source>
</evidence>
<feature type="domain" description="Major facilitator superfamily (MFS) profile" evidence="6">
    <location>
        <begin position="31"/>
        <end position="433"/>
    </location>
</feature>
<feature type="transmembrane region" description="Helical" evidence="5">
    <location>
        <begin position="100"/>
        <end position="118"/>
    </location>
</feature>
<accession>A0ABS9TBH0</accession>
<feature type="transmembrane region" description="Helical" evidence="5">
    <location>
        <begin position="320"/>
        <end position="339"/>
    </location>
</feature>
<keyword evidence="4 5" id="KW-0472">Membrane</keyword>
<dbReference type="PANTHER" id="PTHR11662:SF399">
    <property type="entry name" value="FI19708P1-RELATED"/>
    <property type="match status" value="1"/>
</dbReference>
<comment type="caution">
    <text evidence="7">The sequence shown here is derived from an EMBL/GenBank/DDBJ whole genome shotgun (WGS) entry which is preliminary data.</text>
</comment>
<feature type="transmembrane region" description="Helical" evidence="5">
    <location>
        <begin position="31"/>
        <end position="53"/>
    </location>
</feature>
<evidence type="ECO:0000313" key="8">
    <source>
        <dbReference type="Proteomes" id="UP001299970"/>
    </source>
</evidence>
<evidence type="ECO:0000313" key="7">
    <source>
        <dbReference type="EMBL" id="MCH6165874.1"/>
    </source>
</evidence>
<keyword evidence="8" id="KW-1185">Reference proteome</keyword>
<dbReference type="Pfam" id="PF07690">
    <property type="entry name" value="MFS_1"/>
    <property type="match status" value="1"/>
</dbReference>
<name>A0ABS9TBH0_9PSEU</name>
<protein>
    <submittedName>
        <fullName evidence="7">MFS transporter</fullName>
    </submittedName>
</protein>
<sequence>MTPETDVRPATGREWLPAALRGRHMQRWLHVSLPLLIAFSVAQLSKSSIGVIVADRAFSHQFGLDVHPGSVGWLTSLFLYAYGIALFAWGFILKRLGPRTSMLIGTGIWVVALALPPFVNSLGELYGTRILLAVGEACFYPVAHTLTARWFPMNERARANASWLSGIFVGSALGSVLTTTMLTAFSWRATFLSQALIAAVFAFCVVLALLQDQPEKAHGVSAEEVNHIVEGRFESTTVVPKRGPESPFRNYRYWLTMLMYVGTNAPFYGLVTWAPLYLQQERHVELSDIGVVLTVANVLSIVVMVLVGRASDRTVRRAGWAAWGFVIEGVGIAGTVLFSNAGVDSFFIFLGLAGNAWCVVTNWSLLHSLMPTHQSEYSSSVFSSITNLVGATLPALVGILLTATGSYTAGFGLMFVTVLISLGCCLVLRPQGY</sequence>
<gene>
    <name evidence="7" type="ORF">MMF94_09285</name>
</gene>
<organism evidence="7 8">
    <name type="scientific">Pseudonocardia alaniniphila</name>
    <dbReference type="NCBI Taxonomy" id="75291"/>
    <lineage>
        <taxon>Bacteria</taxon>
        <taxon>Bacillati</taxon>
        <taxon>Actinomycetota</taxon>
        <taxon>Actinomycetes</taxon>
        <taxon>Pseudonocardiales</taxon>
        <taxon>Pseudonocardiaceae</taxon>
        <taxon>Pseudonocardia</taxon>
    </lineage>
</organism>
<feature type="transmembrane region" description="Helical" evidence="5">
    <location>
        <begin position="73"/>
        <end position="93"/>
    </location>
</feature>
<evidence type="ECO:0000256" key="1">
    <source>
        <dbReference type="ARBA" id="ARBA00004651"/>
    </source>
</evidence>
<dbReference type="PANTHER" id="PTHR11662">
    <property type="entry name" value="SOLUTE CARRIER FAMILY 17"/>
    <property type="match status" value="1"/>
</dbReference>
<dbReference type="RefSeq" id="WP_241035899.1">
    <property type="nucleotide sequence ID" value="NZ_BAAAJF010000078.1"/>
</dbReference>
<feature type="transmembrane region" description="Helical" evidence="5">
    <location>
        <begin position="377"/>
        <end position="401"/>
    </location>
</feature>
<dbReference type="InterPro" id="IPR036259">
    <property type="entry name" value="MFS_trans_sf"/>
</dbReference>
<keyword evidence="2 5" id="KW-0812">Transmembrane</keyword>
<feature type="transmembrane region" description="Helical" evidence="5">
    <location>
        <begin position="191"/>
        <end position="210"/>
    </location>
</feature>
<feature type="transmembrane region" description="Helical" evidence="5">
    <location>
        <begin position="289"/>
        <end position="308"/>
    </location>
</feature>
<feature type="transmembrane region" description="Helical" evidence="5">
    <location>
        <begin position="130"/>
        <end position="151"/>
    </location>
</feature>
<evidence type="ECO:0000256" key="4">
    <source>
        <dbReference type="ARBA" id="ARBA00023136"/>
    </source>
</evidence>
<reference evidence="7 8" key="1">
    <citation type="submission" date="2022-03" db="EMBL/GenBank/DDBJ databases">
        <title>Pseudonocardia alaer sp. nov., a novel actinomycete isolated from reed forest soil.</title>
        <authorList>
            <person name="Wang L."/>
        </authorList>
    </citation>
    <scope>NUCLEOTIDE SEQUENCE [LARGE SCALE GENOMIC DNA]</scope>
    <source>
        <strain evidence="7 8">Y-16303</strain>
    </source>
</reference>
<feature type="transmembrane region" description="Helical" evidence="5">
    <location>
        <begin position="345"/>
        <end position="365"/>
    </location>
</feature>
<dbReference type="InterPro" id="IPR050382">
    <property type="entry name" value="MFS_Na/Anion_cotransporter"/>
</dbReference>
<proteinExistence type="predicted"/>
<feature type="transmembrane region" description="Helical" evidence="5">
    <location>
        <begin position="251"/>
        <end position="269"/>
    </location>
</feature>
<keyword evidence="3 5" id="KW-1133">Transmembrane helix</keyword>
<evidence type="ECO:0000256" key="2">
    <source>
        <dbReference type="ARBA" id="ARBA00022692"/>
    </source>
</evidence>
<dbReference type="EMBL" id="JAKXMK010000007">
    <property type="protein sequence ID" value="MCH6165874.1"/>
    <property type="molecule type" value="Genomic_DNA"/>
</dbReference>
<dbReference type="Gene3D" id="1.20.1250.20">
    <property type="entry name" value="MFS general substrate transporter like domains"/>
    <property type="match status" value="2"/>
</dbReference>
<dbReference type="Proteomes" id="UP001299970">
    <property type="component" value="Unassembled WGS sequence"/>
</dbReference>
<feature type="transmembrane region" description="Helical" evidence="5">
    <location>
        <begin position="407"/>
        <end position="428"/>
    </location>
</feature>
<dbReference type="SUPFAM" id="SSF103473">
    <property type="entry name" value="MFS general substrate transporter"/>
    <property type="match status" value="1"/>
</dbReference>
<evidence type="ECO:0000259" key="6">
    <source>
        <dbReference type="PROSITE" id="PS50850"/>
    </source>
</evidence>
<feature type="transmembrane region" description="Helical" evidence="5">
    <location>
        <begin position="163"/>
        <end position="185"/>
    </location>
</feature>
<evidence type="ECO:0000256" key="3">
    <source>
        <dbReference type="ARBA" id="ARBA00022989"/>
    </source>
</evidence>
<dbReference type="PROSITE" id="PS50850">
    <property type="entry name" value="MFS"/>
    <property type="match status" value="1"/>
</dbReference>
<dbReference type="InterPro" id="IPR020846">
    <property type="entry name" value="MFS_dom"/>
</dbReference>
<dbReference type="InterPro" id="IPR011701">
    <property type="entry name" value="MFS"/>
</dbReference>